<keyword evidence="1" id="KW-1185">Reference proteome</keyword>
<dbReference type="AlphaFoldDB" id="A0A915JMJ9"/>
<dbReference type="Proteomes" id="UP000887565">
    <property type="component" value="Unplaced"/>
</dbReference>
<name>A0A915JMJ9_ROMCU</name>
<evidence type="ECO:0000313" key="1">
    <source>
        <dbReference type="Proteomes" id="UP000887565"/>
    </source>
</evidence>
<proteinExistence type="predicted"/>
<accession>A0A915JMJ9</accession>
<organism evidence="1 2">
    <name type="scientific">Romanomermis culicivorax</name>
    <name type="common">Nematode worm</name>
    <dbReference type="NCBI Taxonomy" id="13658"/>
    <lineage>
        <taxon>Eukaryota</taxon>
        <taxon>Metazoa</taxon>
        <taxon>Ecdysozoa</taxon>
        <taxon>Nematoda</taxon>
        <taxon>Enoplea</taxon>
        <taxon>Dorylaimia</taxon>
        <taxon>Mermithida</taxon>
        <taxon>Mermithoidea</taxon>
        <taxon>Mermithidae</taxon>
        <taxon>Romanomermis</taxon>
    </lineage>
</organism>
<protein>
    <submittedName>
        <fullName evidence="2">Uncharacterized protein</fullName>
    </submittedName>
</protein>
<sequence>MKSEHNFKIKAIILIQASTKHEKNKFIRLADGSTSDCYHFRNALKIGDTVAIETLTLIRKTLKDAENGMKPIGATFEGWNKGWKTSRDRRLNFKLKNENL</sequence>
<dbReference type="WBParaSite" id="nRc.2.0.1.t27216-RA">
    <property type="protein sequence ID" value="nRc.2.0.1.t27216-RA"/>
    <property type="gene ID" value="nRc.2.0.1.g27216"/>
</dbReference>
<evidence type="ECO:0000313" key="2">
    <source>
        <dbReference type="WBParaSite" id="nRc.2.0.1.t27216-RA"/>
    </source>
</evidence>
<reference evidence="2" key="1">
    <citation type="submission" date="2022-11" db="UniProtKB">
        <authorList>
            <consortium name="WormBaseParasite"/>
        </authorList>
    </citation>
    <scope>IDENTIFICATION</scope>
</reference>